<dbReference type="PANTHER" id="PTHR23234">
    <property type="entry name" value="ZNF44 PROTEIN"/>
    <property type="match status" value="1"/>
</dbReference>
<evidence type="ECO:0000256" key="6">
    <source>
        <dbReference type="ARBA" id="ARBA00022833"/>
    </source>
</evidence>
<evidence type="ECO:0000256" key="7">
    <source>
        <dbReference type="ARBA" id="ARBA00023015"/>
    </source>
</evidence>
<keyword evidence="10" id="KW-0539">Nucleus</keyword>
<evidence type="ECO:0000256" key="8">
    <source>
        <dbReference type="ARBA" id="ARBA00023125"/>
    </source>
</evidence>
<feature type="domain" description="C2H2-type" evidence="12">
    <location>
        <begin position="222"/>
        <end position="249"/>
    </location>
</feature>
<keyword evidence="9" id="KW-0804">Transcription</keyword>
<dbReference type="GO" id="GO:0005694">
    <property type="term" value="C:chromosome"/>
    <property type="evidence" value="ECO:0007669"/>
    <property type="project" value="UniProtKB-ARBA"/>
</dbReference>
<sequence length="295" mass="33551">LSESKKKKKSQFPKPDGHPVVLSSRKSVLRTLYLTQRNYLNKRVHGIVNPSLTLQHYSKIEQTALPLYTKADAVATHAMKTDCADYKMKKESVNGEGLREETGWRKRQKVSKVCNQFKLDSPSCELLSEESLSEEADRHLYNEKKSIYKTKLLKKHQHRPTGEKPYGCDPCGKRFAHLGTLVKHQRIHTGEKPYGCDQCGMRFACSGTLVSHERIHTGEKPYGCDQCGMRFAQPGTLVKHQRIHTGEKPYGCDQCGMRFACSGTLVSHQRIHTGEKPYGCDQCGKRFAQREALWL</sequence>
<keyword evidence="3" id="KW-0479">Metal-binding</keyword>
<name>A0ABD0X949_UMBPY</name>
<keyword evidence="14" id="KW-1185">Reference proteome</keyword>
<dbReference type="FunFam" id="3.30.160.60:FF:001954">
    <property type="entry name" value="Zinc finger protein 787"/>
    <property type="match status" value="1"/>
</dbReference>
<evidence type="ECO:0000256" key="3">
    <source>
        <dbReference type="ARBA" id="ARBA00022723"/>
    </source>
</evidence>
<feature type="domain" description="C2H2-type" evidence="12">
    <location>
        <begin position="250"/>
        <end position="277"/>
    </location>
</feature>
<keyword evidence="6" id="KW-0862">Zinc</keyword>
<comment type="caution">
    <text evidence="13">The sequence shown here is derived from an EMBL/GenBank/DDBJ whole genome shotgun (WGS) entry which is preliminary data.</text>
</comment>
<evidence type="ECO:0000256" key="1">
    <source>
        <dbReference type="ARBA" id="ARBA00004123"/>
    </source>
</evidence>
<evidence type="ECO:0000256" key="4">
    <source>
        <dbReference type="ARBA" id="ARBA00022737"/>
    </source>
</evidence>
<feature type="domain" description="C2H2-type" evidence="12">
    <location>
        <begin position="166"/>
        <end position="193"/>
    </location>
</feature>
<dbReference type="FunFam" id="3.30.160.60:FF:001732">
    <property type="entry name" value="Zgc:162936"/>
    <property type="match status" value="1"/>
</dbReference>
<evidence type="ECO:0000313" key="14">
    <source>
        <dbReference type="Proteomes" id="UP001557470"/>
    </source>
</evidence>
<keyword evidence="8" id="KW-0238">DNA-binding</keyword>
<dbReference type="GO" id="GO:0005634">
    <property type="term" value="C:nucleus"/>
    <property type="evidence" value="ECO:0007669"/>
    <property type="project" value="UniProtKB-SubCell"/>
</dbReference>
<protein>
    <recommendedName>
        <fullName evidence="12">C2H2-type domain-containing protein</fullName>
    </recommendedName>
</protein>
<dbReference type="GO" id="GO:0043565">
    <property type="term" value="F:sequence-specific DNA binding"/>
    <property type="evidence" value="ECO:0007669"/>
    <property type="project" value="UniProtKB-ARBA"/>
</dbReference>
<dbReference type="SMART" id="SM00355">
    <property type="entry name" value="ZnF_C2H2"/>
    <property type="match status" value="4"/>
</dbReference>
<dbReference type="SUPFAM" id="SSF57667">
    <property type="entry name" value="beta-beta-alpha zinc fingers"/>
    <property type="match status" value="3"/>
</dbReference>
<dbReference type="PROSITE" id="PS50157">
    <property type="entry name" value="ZINC_FINGER_C2H2_2"/>
    <property type="match status" value="4"/>
</dbReference>
<dbReference type="PROSITE" id="PS00028">
    <property type="entry name" value="ZINC_FINGER_C2H2_1"/>
    <property type="match status" value="4"/>
</dbReference>
<gene>
    <name evidence="13" type="ORF">UPYG_G00057040</name>
</gene>
<dbReference type="AlphaFoldDB" id="A0ABD0X949"/>
<dbReference type="FunFam" id="3.30.160.60:FF:002343">
    <property type="entry name" value="Zinc finger protein 33A"/>
    <property type="match status" value="2"/>
</dbReference>
<proteinExistence type="inferred from homology"/>
<evidence type="ECO:0000256" key="11">
    <source>
        <dbReference type="PROSITE-ProRule" id="PRU00042"/>
    </source>
</evidence>
<dbReference type="PANTHER" id="PTHR23234:SF8">
    <property type="entry name" value="C2H2-TYPE DOMAIN-CONTAINING PROTEIN"/>
    <property type="match status" value="1"/>
</dbReference>
<dbReference type="Proteomes" id="UP001557470">
    <property type="component" value="Unassembled WGS sequence"/>
</dbReference>
<keyword evidence="4" id="KW-0677">Repeat</keyword>
<keyword evidence="5 11" id="KW-0863">Zinc-finger</keyword>
<reference evidence="13 14" key="1">
    <citation type="submission" date="2024-06" db="EMBL/GenBank/DDBJ databases">
        <authorList>
            <person name="Pan Q."/>
            <person name="Wen M."/>
            <person name="Jouanno E."/>
            <person name="Zahm M."/>
            <person name="Klopp C."/>
            <person name="Cabau C."/>
            <person name="Louis A."/>
            <person name="Berthelot C."/>
            <person name="Parey E."/>
            <person name="Roest Crollius H."/>
            <person name="Montfort J."/>
            <person name="Robinson-Rechavi M."/>
            <person name="Bouchez O."/>
            <person name="Lampietro C."/>
            <person name="Lopez Roques C."/>
            <person name="Donnadieu C."/>
            <person name="Postlethwait J."/>
            <person name="Bobe J."/>
            <person name="Verreycken H."/>
            <person name="Guiguen Y."/>
        </authorList>
    </citation>
    <scope>NUCLEOTIDE SEQUENCE [LARGE SCALE GENOMIC DNA]</scope>
    <source>
        <strain evidence="13">Up_M1</strain>
        <tissue evidence="13">Testis</tissue>
    </source>
</reference>
<evidence type="ECO:0000256" key="5">
    <source>
        <dbReference type="ARBA" id="ARBA00022771"/>
    </source>
</evidence>
<dbReference type="EMBL" id="JAGEUA010000002">
    <property type="protein sequence ID" value="KAL1005280.1"/>
    <property type="molecule type" value="Genomic_DNA"/>
</dbReference>
<evidence type="ECO:0000256" key="2">
    <source>
        <dbReference type="ARBA" id="ARBA00006991"/>
    </source>
</evidence>
<feature type="domain" description="C2H2-type" evidence="12">
    <location>
        <begin position="194"/>
        <end position="221"/>
    </location>
</feature>
<comment type="similarity">
    <text evidence="2">Belongs to the krueppel C2H2-type zinc-finger protein family.</text>
</comment>
<evidence type="ECO:0000259" key="12">
    <source>
        <dbReference type="PROSITE" id="PS50157"/>
    </source>
</evidence>
<comment type="subcellular location">
    <subcellularLocation>
        <location evidence="1">Nucleus</location>
    </subcellularLocation>
</comment>
<evidence type="ECO:0000256" key="10">
    <source>
        <dbReference type="ARBA" id="ARBA00023242"/>
    </source>
</evidence>
<keyword evidence="7" id="KW-0805">Transcription regulation</keyword>
<dbReference type="FunFam" id="3.30.160.60:FF:001772">
    <property type="entry name" value="Uncharacterized protein"/>
    <property type="match status" value="1"/>
</dbReference>
<organism evidence="13 14">
    <name type="scientific">Umbra pygmaea</name>
    <name type="common">Eastern mudminnow</name>
    <dbReference type="NCBI Taxonomy" id="75934"/>
    <lineage>
        <taxon>Eukaryota</taxon>
        <taxon>Metazoa</taxon>
        <taxon>Chordata</taxon>
        <taxon>Craniata</taxon>
        <taxon>Vertebrata</taxon>
        <taxon>Euteleostomi</taxon>
        <taxon>Actinopterygii</taxon>
        <taxon>Neopterygii</taxon>
        <taxon>Teleostei</taxon>
        <taxon>Protacanthopterygii</taxon>
        <taxon>Esociformes</taxon>
        <taxon>Umbridae</taxon>
        <taxon>Umbra</taxon>
    </lineage>
</organism>
<dbReference type="Pfam" id="PF00096">
    <property type="entry name" value="zf-C2H2"/>
    <property type="match status" value="2"/>
</dbReference>
<dbReference type="InterPro" id="IPR036236">
    <property type="entry name" value="Znf_C2H2_sf"/>
</dbReference>
<dbReference type="Gene3D" id="3.30.160.60">
    <property type="entry name" value="Classic Zinc Finger"/>
    <property type="match status" value="5"/>
</dbReference>
<evidence type="ECO:0000313" key="13">
    <source>
        <dbReference type="EMBL" id="KAL1005280.1"/>
    </source>
</evidence>
<evidence type="ECO:0000256" key="9">
    <source>
        <dbReference type="ARBA" id="ARBA00023163"/>
    </source>
</evidence>
<feature type="non-terminal residue" evidence="13">
    <location>
        <position position="1"/>
    </location>
</feature>
<accession>A0ABD0X949</accession>
<dbReference type="InterPro" id="IPR050758">
    <property type="entry name" value="Znf_C2H2-type"/>
</dbReference>
<dbReference type="InterPro" id="IPR013087">
    <property type="entry name" value="Znf_C2H2_type"/>
</dbReference>
<dbReference type="GO" id="GO:0008270">
    <property type="term" value="F:zinc ion binding"/>
    <property type="evidence" value="ECO:0007669"/>
    <property type="project" value="UniProtKB-KW"/>
</dbReference>
<dbReference type="GO" id="GO:0045893">
    <property type="term" value="P:positive regulation of DNA-templated transcription"/>
    <property type="evidence" value="ECO:0007669"/>
    <property type="project" value="UniProtKB-ARBA"/>
</dbReference>